<proteinExistence type="predicted"/>
<name>A0A2P2M5H2_RHIMU</name>
<evidence type="ECO:0000313" key="1">
    <source>
        <dbReference type="EMBL" id="MBX25466.1"/>
    </source>
</evidence>
<protein>
    <submittedName>
        <fullName evidence="1">Uncharacterized protein</fullName>
    </submittedName>
</protein>
<dbReference type="AlphaFoldDB" id="A0A2P2M5H2"/>
<reference evidence="1" key="1">
    <citation type="submission" date="2018-02" db="EMBL/GenBank/DDBJ databases">
        <title>Rhizophora mucronata_Transcriptome.</title>
        <authorList>
            <person name="Meera S.P."/>
            <person name="Sreeshan A."/>
            <person name="Augustine A."/>
        </authorList>
    </citation>
    <scope>NUCLEOTIDE SEQUENCE</scope>
    <source>
        <tissue evidence="1">Leaf</tissue>
    </source>
</reference>
<accession>A0A2P2M5H2</accession>
<dbReference type="EMBL" id="GGEC01044982">
    <property type="protein sequence ID" value="MBX25466.1"/>
    <property type="molecule type" value="Transcribed_RNA"/>
</dbReference>
<organism evidence="1">
    <name type="scientific">Rhizophora mucronata</name>
    <name type="common">Asiatic mangrove</name>
    <dbReference type="NCBI Taxonomy" id="61149"/>
    <lineage>
        <taxon>Eukaryota</taxon>
        <taxon>Viridiplantae</taxon>
        <taxon>Streptophyta</taxon>
        <taxon>Embryophyta</taxon>
        <taxon>Tracheophyta</taxon>
        <taxon>Spermatophyta</taxon>
        <taxon>Magnoliopsida</taxon>
        <taxon>eudicotyledons</taxon>
        <taxon>Gunneridae</taxon>
        <taxon>Pentapetalae</taxon>
        <taxon>rosids</taxon>
        <taxon>fabids</taxon>
        <taxon>Malpighiales</taxon>
        <taxon>Rhizophoraceae</taxon>
        <taxon>Rhizophora</taxon>
    </lineage>
</organism>
<sequence>MEGVMNNNHITFACFPRLAFMEYHYKESDKIQNRTCNRANGKTLLTKKKKKK</sequence>